<evidence type="ECO:0000313" key="2">
    <source>
        <dbReference type="Proteomes" id="UP000605805"/>
    </source>
</evidence>
<sequence length="169" mass="18996">MSSFAMLESLKRYLAQYTRGRIAVVIGDELCSESERQLMYRGVCGDIPAEEAELLTHLYTALRKLIAPLYPECIVFLCANDVVQKVFRGSIQLYACSSGKLELSKHRLDSFLKCLSIADTLLILRLSKPMKPVVDVIPLAIAMGKRVVVISKDFRDLDGYSDEYVRIDA</sequence>
<dbReference type="EMBL" id="DQTV01000055">
    <property type="protein sequence ID" value="HIP57036.1"/>
    <property type="molecule type" value="Genomic_DNA"/>
</dbReference>
<dbReference type="AlphaFoldDB" id="A0A832YZC5"/>
<evidence type="ECO:0000313" key="1">
    <source>
        <dbReference type="EMBL" id="HIP57036.1"/>
    </source>
</evidence>
<comment type="caution">
    <text evidence="1">The sequence shown here is derived from an EMBL/GenBank/DDBJ whole genome shotgun (WGS) entry which is preliminary data.</text>
</comment>
<gene>
    <name evidence="1" type="ORF">EYH02_03085</name>
</gene>
<accession>A0A832YZC5</accession>
<proteinExistence type="predicted"/>
<dbReference type="Proteomes" id="UP000605805">
    <property type="component" value="Unassembled WGS sequence"/>
</dbReference>
<name>A0A832YZC5_9CREN</name>
<organism evidence="1 2">
    <name type="scientific">Ignisphaera aggregans</name>
    <dbReference type="NCBI Taxonomy" id="334771"/>
    <lineage>
        <taxon>Archaea</taxon>
        <taxon>Thermoproteota</taxon>
        <taxon>Thermoprotei</taxon>
        <taxon>Desulfurococcales</taxon>
        <taxon>Desulfurococcaceae</taxon>
        <taxon>Ignisphaera</taxon>
    </lineage>
</organism>
<protein>
    <submittedName>
        <fullName evidence="1">Uncharacterized protein</fullName>
    </submittedName>
</protein>
<reference evidence="1" key="1">
    <citation type="journal article" date="2020" name="ISME J.">
        <title>Gammaproteobacteria mediating utilization of methyl-, sulfur- and petroleum organic compounds in deep ocean hydrothermal plumes.</title>
        <authorList>
            <person name="Zhou Z."/>
            <person name="Liu Y."/>
            <person name="Pan J."/>
            <person name="Cron B.R."/>
            <person name="Toner B.M."/>
            <person name="Anantharaman K."/>
            <person name="Breier J.A."/>
            <person name="Dick G.J."/>
            <person name="Li M."/>
        </authorList>
    </citation>
    <scope>NUCLEOTIDE SEQUENCE</scope>
    <source>
        <strain evidence="1">SZUA-1435</strain>
    </source>
</reference>